<dbReference type="Gene3D" id="2.160.20.20">
    <property type="match status" value="1"/>
</dbReference>
<dbReference type="CDD" id="cd01344">
    <property type="entry name" value="PL2_Passenger_AT"/>
    <property type="match status" value="1"/>
</dbReference>
<dbReference type="InterPro" id="IPR011050">
    <property type="entry name" value="Pectin_lyase_fold/virulence"/>
</dbReference>
<organism evidence="3 4">
    <name type="scientific">Dyella telluris</name>
    <dbReference type="NCBI Taxonomy" id="2763498"/>
    <lineage>
        <taxon>Bacteria</taxon>
        <taxon>Pseudomonadati</taxon>
        <taxon>Pseudomonadota</taxon>
        <taxon>Gammaproteobacteria</taxon>
        <taxon>Lysobacterales</taxon>
        <taxon>Rhodanobacteraceae</taxon>
        <taxon>Dyella</taxon>
    </lineage>
</organism>
<dbReference type="PROSITE" id="PS51208">
    <property type="entry name" value="AUTOTRANSPORTER"/>
    <property type="match status" value="1"/>
</dbReference>
<evidence type="ECO:0000313" key="4">
    <source>
        <dbReference type="Proteomes" id="UP000515873"/>
    </source>
</evidence>
<name>A0A7G8Q3B7_9GAMM</name>
<dbReference type="SUPFAM" id="SSF103515">
    <property type="entry name" value="Autotransporter"/>
    <property type="match status" value="1"/>
</dbReference>
<dbReference type="Pfam" id="PF18883">
    <property type="entry name" value="AC_1"/>
    <property type="match status" value="1"/>
</dbReference>
<feature type="region of interest" description="Disordered" evidence="1">
    <location>
        <begin position="144"/>
        <end position="193"/>
    </location>
</feature>
<sequence length="514" mass="53512">MQSGATLDLGGYSQRVASLTHAGTINFGSTPGTTLTVQGDYVGQGGTLNFNTALGGDDSATDMLVVAGNTSGDALVHVTNVGGAGAATTQGIKLIDVQGTSNATFSLKGDYVFQGQQAVIAGAYAYRLYQGSADTADGNWYLRSALTDPPTSPGGGTDTGGDSNAGGGSNTGGGSDTGNGGGDPSGNNTAPLYQPGVPLYEAYAGILQQANTLDTLFQRTGNRQWAGGQSGDGMTPGEGAWVRVRGGDQTFRPETSTSGTNYDMSNWKSEVGLDAMLSDSAAGKLVASGSLQYNHINSDVSSAYGDGRINTSAYGVGGALTWYADNGFYADGQVRWLRFSSDLHSNSLGQVLRDDNKADGYAAGVEVGQRFALNDRWSLVPQAQVSWGRAAFDSFDDTYGTHVSQQKGTAGTARVGSTFDYLTARQGASGAVLTHLYAIVNVYDNFQRGTQVDVSGTDFSTRNERWWGGFGLGGSLDWAGGRYSVYGELQAQTGLSNFGNSHAFNGTVGFRMRW</sequence>
<dbReference type="RefSeq" id="WP_187056737.1">
    <property type="nucleotide sequence ID" value="NZ_CP060412.1"/>
</dbReference>
<evidence type="ECO:0000313" key="3">
    <source>
        <dbReference type="EMBL" id="QNK01275.1"/>
    </source>
</evidence>
<feature type="compositionally biased region" description="Gly residues" evidence="1">
    <location>
        <begin position="153"/>
        <end position="184"/>
    </location>
</feature>
<evidence type="ECO:0000259" key="2">
    <source>
        <dbReference type="PROSITE" id="PS51208"/>
    </source>
</evidence>
<proteinExistence type="predicted"/>
<dbReference type="InterPro" id="IPR012332">
    <property type="entry name" value="Autotransporter_pectin_lyase_C"/>
</dbReference>
<dbReference type="KEGG" id="dtl:H8F01_19855"/>
<dbReference type="GO" id="GO:0019867">
    <property type="term" value="C:outer membrane"/>
    <property type="evidence" value="ECO:0007669"/>
    <property type="project" value="InterPro"/>
</dbReference>
<reference evidence="3 4" key="1">
    <citation type="submission" date="2020-08" db="EMBL/GenBank/DDBJ databases">
        <title>Dyella sp. G9 isolated from forest soil.</title>
        <authorList>
            <person name="Fu J."/>
            <person name="Qiu L."/>
        </authorList>
    </citation>
    <scope>NUCLEOTIDE SEQUENCE [LARGE SCALE GENOMIC DNA]</scope>
    <source>
        <strain evidence="3 4">G9</strain>
    </source>
</reference>
<dbReference type="InterPro" id="IPR036709">
    <property type="entry name" value="Autotransporte_beta_dom_sf"/>
</dbReference>
<evidence type="ECO:0000256" key="1">
    <source>
        <dbReference type="SAM" id="MobiDB-lite"/>
    </source>
</evidence>
<dbReference type="Gene3D" id="2.40.128.130">
    <property type="entry name" value="Autotransporter beta-domain"/>
    <property type="match status" value="1"/>
</dbReference>
<dbReference type="AlphaFoldDB" id="A0A7G8Q3B7"/>
<dbReference type="InterPro" id="IPR006315">
    <property type="entry name" value="OM_autotransptr_brl_dom"/>
</dbReference>
<dbReference type="SUPFAM" id="SSF51126">
    <property type="entry name" value="Pectin lyase-like"/>
    <property type="match status" value="1"/>
</dbReference>
<accession>A0A7G8Q3B7</accession>
<dbReference type="InterPro" id="IPR005546">
    <property type="entry name" value="Autotransporte_beta"/>
</dbReference>
<gene>
    <name evidence="3" type="ORF">H8F01_19855</name>
</gene>
<dbReference type="PANTHER" id="PTHR35037:SF3">
    <property type="entry name" value="C-TERMINAL REGION OF AIDA-LIKE PROTEIN"/>
    <property type="match status" value="1"/>
</dbReference>
<protein>
    <submittedName>
        <fullName evidence="3">Autotransporter outer membrane beta-barrel domain-containing protein</fullName>
    </submittedName>
</protein>
<dbReference type="NCBIfam" id="TIGR01414">
    <property type="entry name" value="autotrans_barl"/>
    <property type="match status" value="1"/>
</dbReference>
<dbReference type="SMART" id="SM00869">
    <property type="entry name" value="Autotransporter"/>
    <property type="match status" value="1"/>
</dbReference>
<keyword evidence="4" id="KW-1185">Reference proteome</keyword>
<dbReference type="InterPro" id="IPR043990">
    <property type="entry name" value="AC_1"/>
</dbReference>
<dbReference type="Pfam" id="PF03797">
    <property type="entry name" value="Autotransporter"/>
    <property type="match status" value="1"/>
</dbReference>
<dbReference type="InterPro" id="IPR051551">
    <property type="entry name" value="Autotransporter_adhesion"/>
</dbReference>
<dbReference type="Proteomes" id="UP000515873">
    <property type="component" value="Chromosome"/>
</dbReference>
<dbReference type="EMBL" id="CP060412">
    <property type="protein sequence ID" value="QNK01275.1"/>
    <property type="molecule type" value="Genomic_DNA"/>
</dbReference>
<dbReference type="PANTHER" id="PTHR35037">
    <property type="entry name" value="C-TERMINAL REGION OF AIDA-LIKE PROTEIN"/>
    <property type="match status" value="1"/>
</dbReference>
<feature type="domain" description="Autotransporter" evidence="2">
    <location>
        <begin position="233"/>
        <end position="514"/>
    </location>
</feature>